<evidence type="ECO:0000313" key="1">
    <source>
        <dbReference type="EMBL" id="MDR6782638.1"/>
    </source>
</evidence>
<dbReference type="EMBL" id="JAVDTF010000001">
    <property type="protein sequence ID" value="MDR6782638.1"/>
    <property type="molecule type" value="Genomic_DNA"/>
</dbReference>
<protein>
    <submittedName>
        <fullName evidence="1">Uncharacterized protein</fullName>
    </submittedName>
</protein>
<gene>
    <name evidence="1" type="ORF">J2X78_001190</name>
</gene>
<organism evidence="1 2">
    <name type="scientific">Pedobacter africanus</name>
    <dbReference type="NCBI Taxonomy" id="151894"/>
    <lineage>
        <taxon>Bacteria</taxon>
        <taxon>Pseudomonadati</taxon>
        <taxon>Bacteroidota</taxon>
        <taxon>Sphingobacteriia</taxon>
        <taxon>Sphingobacteriales</taxon>
        <taxon>Sphingobacteriaceae</taxon>
        <taxon>Pedobacter</taxon>
    </lineage>
</organism>
<proteinExistence type="predicted"/>
<keyword evidence="2" id="KW-1185">Reference proteome</keyword>
<accession>A0ACC6KTF5</accession>
<sequence>MKHYFPTNLMDGNIFPSTRIIPRSLKHTVQSFSSKSFMIFNNLE</sequence>
<dbReference type="Proteomes" id="UP001246858">
    <property type="component" value="Unassembled WGS sequence"/>
</dbReference>
<name>A0ACC6KTF5_9SPHI</name>
<reference evidence="1" key="1">
    <citation type="submission" date="2023-07" db="EMBL/GenBank/DDBJ databases">
        <title>Sorghum-associated microbial communities from plants grown in Nebraska, USA.</title>
        <authorList>
            <person name="Schachtman D."/>
        </authorList>
    </citation>
    <scope>NUCLEOTIDE SEQUENCE</scope>
    <source>
        <strain evidence="1">2697</strain>
    </source>
</reference>
<evidence type="ECO:0000313" key="2">
    <source>
        <dbReference type="Proteomes" id="UP001246858"/>
    </source>
</evidence>
<comment type="caution">
    <text evidence="1">The sequence shown here is derived from an EMBL/GenBank/DDBJ whole genome shotgun (WGS) entry which is preliminary data.</text>
</comment>